<dbReference type="EMBL" id="KI545973">
    <property type="protein sequence ID" value="EST48908.1"/>
    <property type="molecule type" value="Genomic_DNA"/>
</dbReference>
<organism evidence="1">
    <name type="scientific">Spironucleus salmonicida</name>
    <dbReference type="NCBI Taxonomy" id="348837"/>
    <lineage>
        <taxon>Eukaryota</taxon>
        <taxon>Metamonada</taxon>
        <taxon>Diplomonadida</taxon>
        <taxon>Hexamitidae</taxon>
        <taxon>Hexamitinae</taxon>
        <taxon>Spironucleus</taxon>
    </lineage>
</organism>
<sequence>MRIAGASLHLLPAVDRALHWQPQHKKLMTPFVSSLPEWPRIRSGGSLTGVQPQLGPTASIPASRVPSQWQEWALQSPRFQFPCSPGSAHNATALARFSFEASRQMRSSSHLFTLRSQGCCALAARDPDGNVGQAQRRRAGAMV</sequence>
<dbReference type="AlphaFoldDB" id="V6LXD2"/>
<name>V6LXD2_9EUKA</name>
<accession>V6LXD2</accession>
<proteinExistence type="predicted"/>
<evidence type="ECO:0000313" key="1">
    <source>
        <dbReference type="EMBL" id="EST48908.1"/>
    </source>
</evidence>
<gene>
    <name evidence="1" type="ORF">SS50377_10852</name>
</gene>
<protein>
    <submittedName>
        <fullName evidence="1">Uncharacterized protein</fullName>
    </submittedName>
</protein>
<reference evidence="1" key="1">
    <citation type="journal article" date="2014" name="PLoS Genet.">
        <title>The Genome of Spironucleus salmonicida Highlights a Fish Pathogen Adapted to Fluctuating Environments.</title>
        <authorList>
            <person name="Xu F."/>
            <person name="Jerlstrom-Hultqvist J."/>
            <person name="Einarsson E."/>
            <person name="Astvaldsson A."/>
            <person name="Svard S.G."/>
            <person name="Andersson J.O."/>
        </authorList>
    </citation>
    <scope>NUCLEOTIDE SEQUENCE</scope>
</reference>